<evidence type="ECO:0000313" key="3">
    <source>
        <dbReference type="Proteomes" id="UP001347796"/>
    </source>
</evidence>
<proteinExistence type="predicted"/>
<accession>A0AAN8JZ65</accession>
<comment type="caution">
    <text evidence="2">The sequence shown here is derived from an EMBL/GenBank/DDBJ whole genome shotgun (WGS) entry which is preliminary data.</text>
</comment>
<feature type="compositionally biased region" description="Polar residues" evidence="1">
    <location>
        <begin position="175"/>
        <end position="209"/>
    </location>
</feature>
<feature type="compositionally biased region" description="Polar residues" evidence="1">
    <location>
        <begin position="218"/>
        <end position="230"/>
    </location>
</feature>
<feature type="region of interest" description="Disordered" evidence="1">
    <location>
        <begin position="175"/>
        <end position="238"/>
    </location>
</feature>
<dbReference type="Proteomes" id="UP001347796">
    <property type="component" value="Unassembled WGS sequence"/>
</dbReference>
<dbReference type="AlphaFoldDB" id="A0AAN8JZ65"/>
<name>A0AAN8JZ65_PATCE</name>
<feature type="region of interest" description="Disordered" evidence="1">
    <location>
        <begin position="257"/>
        <end position="299"/>
    </location>
</feature>
<sequence>MSHQTLTRDVRCLITVKYRQSVNAIALQEQAEITIYQLIHLYKVEQLKQKLVNELSALRCVLDDLPKPPQRLITVILDDKGLAQADEEKLKNNIIQIFNTLSGYCEEITVSPEKIKILKDSDFLFTVIRNRGSEVDIVYCEDENVEWANKMRILSNPQGTDCISDFIHDFDSSVAQRSGQNSQMVSNNGNDNTDALPSNDSQGQPTFGPNTEPEDITIHNNTNVPSTTLLEVSGGDPRIFPDRTLKGCDSSVIVNHPTNGQDAVVGGNGEATVHKNKSRRQPTTGQNTKAEDLGSYKLN</sequence>
<evidence type="ECO:0000313" key="2">
    <source>
        <dbReference type="EMBL" id="KAK6183408.1"/>
    </source>
</evidence>
<evidence type="ECO:0000256" key="1">
    <source>
        <dbReference type="SAM" id="MobiDB-lite"/>
    </source>
</evidence>
<keyword evidence="3" id="KW-1185">Reference proteome</keyword>
<reference evidence="2 3" key="1">
    <citation type="submission" date="2024-01" db="EMBL/GenBank/DDBJ databases">
        <title>The genome of the rayed Mediterranean limpet Patella caerulea (Linnaeus, 1758).</title>
        <authorList>
            <person name="Anh-Thu Weber A."/>
            <person name="Halstead-Nussloch G."/>
        </authorList>
    </citation>
    <scope>NUCLEOTIDE SEQUENCE [LARGE SCALE GENOMIC DNA]</scope>
    <source>
        <strain evidence="2">AATW-2023a</strain>
        <tissue evidence="2">Whole specimen</tissue>
    </source>
</reference>
<gene>
    <name evidence="2" type="ORF">SNE40_010897</name>
</gene>
<organism evidence="2 3">
    <name type="scientific">Patella caerulea</name>
    <name type="common">Rayed Mediterranean limpet</name>
    <dbReference type="NCBI Taxonomy" id="87958"/>
    <lineage>
        <taxon>Eukaryota</taxon>
        <taxon>Metazoa</taxon>
        <taxon>Spiralia</taxon>
        <taxon>Lophotrochozoa</taxon>
        <taxon>Mollusca</taxon>
        <taxon>Gastropoda</taxon>
        <taxon>Patellogastropoda</taxon>
        <taxon>Patelloidea</taxon>
        <taxon>Patellidae</taxon>
        <taxon>Patella</taxon>
    </lineage>
</organism>
<protein>
    <submittedName>
        <fullName evidence="2">Uncharacterized protein</fullName>
    </submittedName>
</protein>
<dbReference type="EMBL" id="JAZGQO010000007">
    <property type="protein sequence ID" value="KAK6183408.1"/>
    <property type="molecule type" value="Genomic_DNA"/>
</dbReference>
<feature type="compositionally biased region" description="Basic and acidic residues" evidence="1">
    <location>
        <begin position="289"/>
        <end position="299"/>
    </location>
</feature>